<feature type="compositionally biased region" description="Basic and acidic residues" evidence="1">
    <location>
        <begin position="98"/>
        <end position="107"/>
    </location>
</feature>
<dbReference type="KEGG" id="vg:75691630"/>
<proteinExistence type="predicted"/>
<accession>A0AAE7RYL9</accession>
<dbReference type="EMBL" id="MZ130488">
    <property type="protein sequence ID" value="QWM90303.1"/>
    <property type="molecule type" value="Genomic_DNA"/>
</dbReference>
<evidence type="ECO:0000313" key="3">
    <source>
        <dbReference type="Proteomes" id="UP000827442"/>
    </source>
</evidence>
<reference evidence="2 3" key="1">
    <citation type="submission" date="2021-04" db="EMBL/GenBank/DDBJ databases">
        <authorList>
            <person name="Shkoporov A.N."/>
            <person name="Stockdale S.R."/>
            <person name="Guerin E."/>
            <person name="Ross R.P."/>
            <person name="Hill C."/>
        </authorList>
    </citation>
    <scope>NUCLEOTIDE SEQUENCE [LARGE SCALE GENOMIC DNA]</scope>
    <source>
        <strain evidence="3">cr17_1</strain>
    </source>
</reference>
<protein>
    <submittedName>
        <fullName evidence="2">Uncharacterized protein</fullName>
    </submittedName>
</protein>
<evidence type="ECO:0000313" key="2">
    <source>
        <dbReference type="EMBL" id="QWM90303.1"/>
    </source>
</evidence>
<keyword evidence="3" id="KW-1185">Reference proteome</keyword>
<dbReference type="GeneID" id="75691630"/>
<dbReference type="RefSeq" id="YP_010359875.1">
    <property type="nucleotide sequence ID" value="NC_062778.1"/>
</dbReference>
<sequence>MKKYILNPKVVRGGKAIPLGNNFYYMRGRKHEQGGIDLGADDKNGLEVEGGEVVHTSKNSIKVFSAVPMLNGKSPAEKVINGENANKVFKEQEEFKDRNNYNDDGSKKYQAGGKRRYIGGNTNEARQKYFDTDKEFTDSVKVIAKRYNINPNLLASRMAKEGPIDKAINYYNNTNGEFDRREVHGRDWGLDDTGNNLNEGIITLKEPYLNYYDEEFFNEKDRKVNSVYSPDWNFGISATAAELKYRRDEMKKRFPNLSDEQLDAAASAAFNRGMYGATKYIKQGRDLNEYSPFINIKKMGGQVKKNIFVELNVGGKKKLVPASSFTGERQKALMGINEDIDYINTPKYKGIIEEASITNPRLSPNNVYKQLTKAAGTDDALKIKKLNNINNKFSPAAGHFNEITLGDIIGGVTNTIGSITNYNSNRRTLNNMKYSSAPLPIQAKKLKTRFNINPQLDKIREYLKATNRDIDANTASSRVALARKGIARTNALLQTNNLYATKENAETQLLNQDNMNQQNVAARNVEMYNRWREGKSNFDNMLLEKHVENTSDLIRGLTTTVQDIIGGIEQRKNINNTLSTIAAANPNVTAEILKDLGVDFSYLIRNGKRIKNKKN</sequence>
<organism evidence="2 3">
    <name type="scientific">uncultured phage cr17_1</name>
    <dbReference type="NCBI Taxonomy" id="2986404"/>
    <lineage>
        <taxon>Viruses</taxon>
        <taxon>Duplodnaviria</taxon>
        <taxon>Heunggongvirae</taxon>
        <taxon>Uroviricota</taxon>
        <taxon>Caudoviricetes</taxon>
        <taxon>Crassvirales</taxon>
        <taxon>Intestiviridae</taxon>
        <taxon>Crudevirinae</taxon>
        <taxon>Endlipuvirus</taxon>
        <taxon>Endlipuvirus intestinihominis</taxon>
    </lineage>
</organism>
<gene>
    <name evidence="2" type="primary">gp_25563</name>
</gene>
<feature type="region of interest" description="Disordered" evidence="1">
    <location>
        <begin position="98"/>
        <end position="118"/>
    </location>
</feature>
<evidence type="ECO:0000256" key="1">
    <source>
        <dbReference type="SAM" id="MobiDB-lite"/>
    </source>
</evidence>
<name>A0AAE7RYL9_9CAUD</name>
<dbReference type="Proteomes" id="UP000827442">
    <property type="component" value="Segment"/>
</dbReference>